<name>A0A1F6CPL9_9BACT</name>
<comment type="caution">
    <text evidence="1">The sequence shown here is derived from an EMBL/GenBank/DDBJ whole genome shotgun (WGS) entry which is preliminary data.</text>
</comment>
<reference evidence="1 2" key="1">
    <citation type="journal article" date="2016" name="Nat. Commun.">
        <title>Thousands of microbial genomes shed light on interconnected biogeochemical processes in an aquifer system.</title>
        <authorList>
            <person name="Anantharaman K."/>
            <person name="Brown C.T."/>
            <person name="Hug L.A."/>
            <person name="Sharon I."/>
            <person name="Castelle C.J."/>
            <person name="Probst A.J."/>
            <person name="Thomas B.C."/>
            <person name="Singh A."/>
            <person name="Wilkins M.J."/>
            <person name="Karaoz U."/>
            <person name="Brodie E.L."/>
            <person name="Williams K.H."/>
            <person name="Hubbard S.S."/>
            <person name="Banfield J.F."/>
        </authorList>
    </citation>
    <scope>NUCLEOTIDE SEQUENCE [LARGE SCALE GENOMIC DNA]</scope>
</reference>
<accession>A0A1F6CPL9</accession>
<dbReference type="Proteomes" id="UP000178370">
    <property type="component" value="Unassembled WGS sequence"/>
</dbReference>
<sequence length="85" mass="9320">MLDALGSKLRRRMIARLARGGAMSLSKLSGPLGLMLPAALDQIHVLERAGLITTHKRGRIRFCVYRPGSLKELGNILARQDIAID</sequence>
<protein>
    <recommendedName>
        <fullName evidence="3">HTH arsR-type domain-containing protein</fullName>
    </recommendedName>
</protein>
<dbReference type="Pfam" id="PF12840">
    <property type="entry name" value="HTH_20"/>
    <property type="match status" value="1"/>
</dbReference>
<dbReference type="InterPro" id="IPR011991">
    <property type="entry name" value="ArsR-like_HTH"/>
</dbReference>
<dbReference type="PANTHER" id="PTHR38600:SF1">
    <property type="entry name" value="TRANSCRIPTIONAL REGULATORY PROTEIN"/>
    <property type="match status" value="1"/>
</dbReference>
<dbReference type="InterPro" id="IPR036388">
    <property type="entry name" value="WH-like_DNA-bd_sf"/>
</dbReference>
<evidence type="ECO:0000313" key="2">
    <source>
        <dbReference type="Proteomes" id="UP000178370"/>
    </source>
</evidence>
<dbReference type="AlphaFoldDB" id="A0A1F6CPL9"/>
<dbReference type="SUPFAM" id="SSF46785">
    <property type="entry name" value="Winged helix' DNA-binding domain"/>
    <property type="match status" value="1"/>
</dbReference>
<dbReference type="InterPro" id="IPR036390">
    <property type="entry name" value="WH_DNA-bd_sf"/>
</dbReference>
<dbReference type="STRING" id="1798482.A2763_02675"/>
<evidence type="ECO:0008006" key="3">
    <source>
        <dbReference type="Google" id="ProtNLM"/>
    </source>
</evidence>
<dbReference type="CDD" id="cd00090">
    <property type="entry name" value="HTH_ARSR"/>
    <property type="match status" value="1"/>
</dbReference>
<dbReference type="Gene3D" id="1.10.10.10">
    <property type="entry name" value="Winged helix-like DNA-binding domain superfamily/Winged helix DNA-binding domain"/>
    <property type="match status" value="1"/>
</dbReference>
<gene>
    <name evidence="1" type="ORF">A2763_02675</name>
</gene>
<evidence type="ECO:0000313" key="1">
    <source>
        <dbReference type="EMBL" id="OGG50961.1"/>
    </source>
</evidence>
<organism evidence="1 2">
    <name type="scientific">Candidatus Kaiserbacteria bacterium RIFCSPHIGHO2_01_FULL_54_36</name>
    <dbReference type="NCBI Taxonomy" id="1798482"/>
    <lineage>
        <taxon>Bacteria</taxon>
        <taxon>Candidatus Kaiseribacteriota</taxon>
    </lineage>
</organism>
<proteinExistence type="predicted"/>
<dbReference type="EMBL" id="MFKV01000005">
    <property type="protein sequence ID" value="OGG50961.1"/>
    <property type="molecule type" value="Genomic_DNA"/>
</dbReference>
<dbReference type="PANTHER" id="PTHR38600">
    <property type="entry name" value="TRANSCRIPTIONAL REGULATORY PROTEIN"/>
    <property type="match status" value="1"/>
</dbReference>